<proteinExistence type="predicted"/>
<organism evidence="4 5">
    <name type="scientific">Niastella soli</name>
    <dbReference type="NCBI Taxonomy" id="2821487"/>
    <lineage>
        <taxon>Bacteria</taxon>
        <taxon>Pseudomonadati</taxon>
        <taxon>Bacteroidota</taxon>
        <taxon>Chitinophagia</taxon>
        <taxon>Chitinophagales</taxon>
        <taxon>Chitinophagaceae</taxon>
        <taxon>Niastella</taxon>
    </lineage>
</organism>
<dbReference type="InterPro" id="IPR046947">
    <property type="entry name" value="LytR-like"/>
</dbReference>
<comment type="caution">
    <text evidence="4">The sequence shown here is derived from an EMBL/GenBank/DDBJ whole genome shotgun (WGS) entry which is preliminary data.</text>
</comment>
<name>A0ABS3Z3N1_9BACT</name>
<accession>A0ABS3Z3N1</accession>
<dbReference type="InterPro" id="IPR001789">
    <property type="entry name" value="Sig_transdc_resp-reg_receiver"/>
</dbReference>
<reference evidence="4 5" key="1">
    <citation type="submission" date="2021-03" db="EMBL/GenBank/DDBJ databases">
        <title>Assistant Professor.</title>
        <authorList>
            <person name="Huq M.A."/>
        </authorList>
    </citation>
    <scope>NUCLEOTIDE SEQUENCE [LARGE SCALE GENOMIC DNA]</scope>
    <source>
        <strain evidence="4 5">MAH-29</strain>
    </source>
</reference>
<evidence type="ECO:0000259" key="3">
    <source>
        <dbReference type="PROSITE" id="PS50930"/>
    </source>
</evidence>
<keyword evidence="1" id="KW-0597">Phosphoprotein</keyword>
<dbReference type="EMBL" id="JAGHKO010000017">
    <property type="protein sequence ID" value="MBO9204769.1"/>
    <property type="molecule type" value="Genomic_DNA"/>
</dbReference>
<dbReference type="SUPFAM" id="SSF52172">
    <property type="entry name" value="CheY-like"/>
    <property type="match status" value="1"/>
</dbReference>
<evidence type="ECO:0000259" key="2">
    <source>
        <dbReference type="PROSITE" id="PS50110"/>
    </source>
</evidence>
<keyword evidence="5" id="KW-1185">Reference proteome</keyword>
<feature type="modified residue" description="4-aspartylphosphate" evidence="1">
    <location>
        <position position="55"/>
    </location>
</feature>
<dbReference type="PROSITE" id="PS50110">
    <property type="entry name" value="RESPONSE_REGULATORY"/>
    <property type="match status" value="1"/>
</dbReference>
<evidence type="ECO:0000313" key="5">
    <source>
        <dbReference type="Proteomes" id="UP000677244"/>
    </source>
</evidence>
<evidence type="ECO:0000256" key="1">
    <source>
        <dbReference type="PROSITE-ProRule" id="PRU00169"/>
    </source>
</evidence>
<dbReference type="Pfam" id="PF00072">
    <property type="entry name" value="Response_reg"/>
    <property type="match status" value="1"/>
</dbReference>
<dbReference type="PANTHER" id="PTHR37299">
    <property type="entry name" value="TRANSCRIPTIONAL REGULATOR-RELATED"/>
    <property type="match status" value="1"/>
</dbReference>
<sequence length="236" mass="26974">MKIRSLIVDDEPLSQEILETYSKDLPVIELVQTCNNALEALEALKQHDIQLIFLDINMPMLSGINMVKTLTAPPAIIFTSAYAEYAIDGFDLDAIDYLVKPFSFERFVKAVNKVRDKLDTQNAAALLKQTHKEQDFIVIKADKKLYKLDYDDIIYFTSVGDYVKVFTKQGKVIITNETLRNIEMSLPGELFVRTHKSYIVSIKAIRYIEGNQVMVDNNPIPIGLTYKEELINRFNA</sequence>
<gene>
    <name evidence="4" type="ORF">J7I42_31055</name>
</gene>
<dbReference type="PROSITE" id="PS50930">
    <property type="entry name" value="HTH_LYTTR"/>
    <property type="match status" value="1"/>
</dbReference>
<dbReference type="Pfam" id="PF04397">
    <property type="entry name" value="LytTR"/>
    <property type="match status" value="1"/>
</dbReference>
<protein>
    <submittedName>
        <fullName evidence="4">Response regulator transcription factor</fullName>
    </submittedName>
</protein>
<dbReference type="InterPro" id="IPR007492">
    <property type="entry name" value="LytTR_DNA-bd_dom"/>
</dbReference>
<dbReference type="Proteomes" id="UP000677244">
    <property type="component" value="Unassembled WGS sequence"/>
</dbReference>
<feature type="domain" description="HTH LytTR-type" evidence="3">
    <location>
        <begin position="137"/>
        <end position="209"/>
    </location>
</feature>
<dbReference type="InterPro" id="IPR011006">
    <property type="entry name" value="CheY-like_superfamily"/>
</dbReference>
<dbReference type="SMART" id="SM00850">
    <property type="entry name" value="LytTR"/>
    <property type="match status" value="1"/>
</dbReference>
<dbReference type="Gene3D" id="2.40.50.1020">
    <property type="entry name" value="LytTr DNA-binding domain"/>
    <property type="match status" value="1"/>
</dbReference>
<dbReference type="Gene3D" id="3.40.50.2300">
    <property type="match status" value="1"/>
</dbReference>
<dbReference type="RefSeq" id="WP_209143670.1">
    <property type="nucleotide sequence ID" value="NZ_JAGHKO010000017.1"/>
</dbReference>
<feature type="domain" description="Response regulatory" evidence="2">
    <location>
        <begin position="4"/>
        <end position="115"/>
    </location>
</feature>
<evidence type="ECO:0000313" key="4">
    <source>
        <dbReference type="EMBL" id="MBO9204769.1"/>
    </source>
</evidence>
<dbReference type="PANTHER" id="PTHR37299:SF1">
    <property type="entry name" value="STAGE 0 SPORULATION PROTEIN A HOMOLOG"/>
    <property type="match status" value="1"/>
</dbReference>
<dbReference type="SMART" id="SM00448">
    <property type="entry name" value="REC"/>
    <property type="match status" value="1"/>
</dbReference>